<comment type="caution">
    <text evidence="1">The sequence shown here is derived from an EMBL/GenBank/DDBJ whole genome shotgun (WGS) entry which is preliminary data.</text>
</comment>
<accession>A0A2P7BN77</accession>
<name>A0A2P7BN77_9HYPH</name>
<reference evidence="2" key="1">
    <citation type="submission" date="2017-11" db="EMBL/GenBank/DDBJ databases">
        <authorList>
            <person name="Kuznetsova I."/>
            <person name="Sazanova A."/>
            <person name="Chirak E."/>
            <person name="Safronova V."/>
            <person name="Willems A."/>
        </authorList>
    </citation>
    <scope>NUCLEOTIDE SEQUENCE [LARGE SCALE GENOMIC DNA]</scope>
    <source>
        <strain evidence="2">STM 196</strain>
    </source>
</reference>
<dbReference type="Proteomes" id="UP000241444">
    <property type="component" value="Unassembled WGS sequence"/>
</dbReference>
<keyword evidence="2" id="KW-1185">Reference proteome</keyword>
<organism evidence="1 2">
    <name type="scientific">Phyllobacterium brassicacearum</name>
    <dbReference type="NCBI Taxonomy" id="314235"/>
    <lineage>
        <taxon>Bacteria</taxon>
        <taxon>Pseudomonadati</taxon>
        <taxon>Pseudomonadota</taxon>
        <taxon>Alphaproteobacteria</taxon>
        <taxon>Hyphomicrobiales</taxon>
        <taxon>Phyllobacteriaceae</taxon>
        <taxon>Phyllobacterium</taxon>
    </lineage>
</organism>
<evidence type="ECO:0000313" key="2">
    <source>
        <dbReference type="Proteomes" id="UP000241444"/>
    </source>
</evidence>
<protein>
    <submittedName>
        <fullName evidence="1">Uncharacterized protein</fullName>
    </submittedName>
</protein>
<sequence length="134" mass="14141">MAKQATIGWMQVQVTSGIEILSMDARGTIHSRAVTARTGYMEVRETMSSSAVIRNPFPAILGETATGTCFLAAQAMTLSSAAAAVTRCTEAQEMTRCWEGMEETGSLVIGAPTCWMAGIPQTLSIIAAPPPGSW</sequence>
<evidence type="ECO:0000313" key="1">
    <source>
        <dbReference type="EMBL" id="PSH67920.1"/>
    </source>
</evidence>
<proteinExistence type="predicted"/>
<gene>
    <name evidence="1" type="ORF">CU102_15215</name>
</gene>
<dbReference type="EMBL" id="PGGO01000011">
    <property type="protein sequence ID" value="PSH67920.1"/>
    <property type="molecule type" value="Genomic_DNA"/>
</dbReference>
<dbReference type="AlphaFoldDB" id="A0A2P7BN77"/>